<accession>A0A0J1L245</accession>
<dbReference type="EMBL" id="LDPH01000027">
    <property type="protein sequence ID" value="KLV23080.1"/>
    <property type="molecule type" value="Genomic_DNA"/>
</dbReference>
<evidence type="ECO:0008006" key="3">
    <source>
        <dbReference type="Google" id="ProtNLM"/>
    </source>
</evidence>
<name>A0A0J1L245_NIACI</name>
<keyword evidence="2" id="KW-1185">Reference proteome</keyword>
<comment type="caution">
    <text evidence="1">The sequence shown here is derived from an EMBL/GenBank/DDBJ whole genome shotgun (WGS) entry which is preliminary data.</text>
</comment>
<dbReference type="AlphaFoldDB" id="A0A0J1L245"/>
<dbReference type="Proteomes" id="UP000036045">
    <property type="component" value="Unassembled WGS sequence"/>
</dbReference>
<organism evidence="1 2">
    <name type="scientific">Niallia circulans</name>
    <name type="common">Bacillus circulans</name>
    <dbReference type="NCBI Taxonomy" id="1397"/>
    <lineage>
        <taxon>Bacteria</taxon>
        <taxon>Bacillati</taxon>
        <taxon>Bacillota</taxon>
        <taxon>Bacilli</taxon>
        <taxon>Bacillales</taxon>
        <taxon>Bacillaceae</taxon>
        <taxon>Niallia</taxon>
    </lineage>
</organism>
<dbReference type="RefSeq" id="WP_047944097.1">
    <property type="nucleotide sequence ID" value="NZ_LDPH01000027.1"/>
</dbReference>
<reference evidence="1 2" key="1">
    <citation type="submission" date="2015-05" db="EMBL/GenBank/DDBJ databases">
        <title>Whole genome sequence and identification of bacterial endophytes from Costus igneus.</title>
        <authorList>
            <person name="Lee Y.P."/>
            <person name="Gan H.M."/>
            <person name="Eng W."/>
            <person name="Wheatley M.S."/>
            <person name="Caraballo A."/>
            <person name="Polter S."/>
            <person name="Savka M.A."/>
            <person name="Hudson A.O."/>
        </authorList>
    </citation>
    <scope>NUCLEOTIDE SEQUENCE [LARGE SCALE GENOMIC DNA]</scope>
    <source>
        <strain evidence="1 2">RIT379</strain>
    </source>
</reference>
<sequence length="127" mass="14526">MSININLSNQSIIPVRFGEFDFNVDISDAGKEKLMGLIEEFENRNTDIGEVKDKESFAKAIEETKSILKSIYDPLFGEGAFDKIYNKYPDVTLLSNSFIDVANGVMAEYEKRTRREQKDNYVANLKK</sequence>
<dbReference type="OrthoDB" id="2195230at2"/>
<evidence type="ECO:0000313" key="1">
    <source>
        <dbReference type="EMBL" id="KLV23080.1"/>
    </source>
</evidence>
<gene>
    <name evidence="1" type="ORF">ABW02_20355</name>
</gene>
<dbReference type="PATRIC" id="fig|1397.4.peg.2827"/>
<proteinExistence type="predicted"/>
<evidence type="ECO:0000313" key="2">
    <source>
        <dbReference type="Proteomes" id="UP000036045"/>
    </source>
</evidence>
<protein>
    <recommendedName>
        <fullName evidence="3">Phage protein</fullName>
    </recommendedName>
</protein>